<evidence type="ECO:0000313" key="3">
    <source>
        <dbReference type="EMBL" id="MCP2331810.1"/>
    </source>
</evidence>
<protein>
    <recommendedName>
        <fullName evidence="5">DUF4383 domain-containing protein</fullName>
    </recommendedName>
</protein>
<organism evidence="3 4">
    <name type="scientific">Actinoalloteichus caeruleus DSM 43889</name>
    <dbReference type="NCBI Taxonomy" id="1120930"/>
    <lineage>
        <taxon>Bacteria</taxon>
        <taxon>Bacillati</taxon>
        <taxon>Actinomycetota</taxon>
        <taxon>Actinomycetes</taxon>
        <taxon>Pseudonocardiales</taxon>
        <taxon>Pseudonocardiaceae</taxon>
        <taxon>Actinoalloteichus</taxon>
        <taxon>Actinoalloteichus cyanogriseus</taxon>
    </lineage>
</organism>
<evidence type="ECO:0000313" key="4">
    <source>
        <dbReference type="Proteomes" id="UP000791080"/>
    </source>
</evidence>
<reference evidence="3 4" key="1">
    <citation type="submission" date="2022-06" db="EMBL/GenBank/DDBJ databases">
        <title>Genomic Encyclopedia of Type Strains, Phase I: the one thousand microbial genomes (KMG-I) project.</title>
        <authorList>
            <person name="Kyrpides N."/>
        </authorList>
    </citation>
    <scope>NUCLEOTIDE SEQUENCE [LARGE SCALE GENOMIC DNA]</scope>
    <source>
        <strain evidence="3 4">DSM 43889</strain>
    </source>
</reference>
<evidence type="ECO:0008006" key="5">
    <source>
        <dbReference type="Google" id="ProtNLM"/>
    </source>
</evidence>
<dbReference type="EMBL" id="AUBJ02000001">
    <property type="protein sequence ID" value="MCP2331810.1"/>
    <property type="molecule type" value="Genomic_DNA"/>
</dbReference>
<feature type="compositionally biased region" description="Basic and acidic residues" evidence="1">
    <location>
        <begin position="194"/>
        <end position="208"/>
    </location>
</feature>
<keyword evidence="2" id="KW-0472">Membrane</keyword>
<feature type="transmembrane region" description="Helical" evidence="2">
    <location>
        <begin position="57"/>
        <end position="75"/>
    </location>
</feature>
<accession>A0ABT1JH33</accession>
<dbReference type="Proteomes" id="UP000791080">
    <property type="component" value="Unassembled WGS sequence"/>
</dbReference>
<dbReference type="Pfam" id="PF14325">
    <property type="entry name" value="DUF4383"/>
    <property type="match status" value="1"/>
</dbReference>
<evidence type="ECO:0000256" key="2">
    <source>
        <dbReference type="SAM" id="Phobius"/>
    </source>
</evidence>
<sequence>MRMSQYLPANHPLSKVYRLGAALVGVVIIVFGVLGLVNRLPLFTTEGQDFLGLSNNGLLSLISLVVGAVLIGAAVRGGAVASTTTAVIGALFLLSGLLNLAVLNTSLNLLAFKIPNVLFSVVCGILLLSLGLYGRLSGGLPEDNPYVRARHHEPPNADHSSEIAADRHRLAQIDEIARAEAALANGHASPEQEAMVREDSRHRAEEARREAYSHYLEHERVERQRLLRYGPHRTGRHRAGLT</sequence>
<keyword evidence="2" id="KW-1133">Transmembrane helix</keyword>
<evidence type="ECO:0000256" key="1">
    <source>
        <dbReference type="SAM" id="MobiDB-lite"/>
    </source>
</evidence>
<feature type="region of interest" description="Disordered" evidence="1">
    <location>
        <begin position="184"/>
        <end position="208"/>
    </location>
</feature>
<proteinExistence type="predicted"/>
<gene>
    <name evidence="3" type="ORF">G443_002080</name>
</gene>
<keyword evidence="4" id="KW-1185">Reference proteome</keyword>
<feature type="transmembrane region" description="Helical" evidence="2">
    <location>
        <begin position="87"/>
        <end position="111"/>
    </location>
</feature>
<name>A0ABT1JH33_ACTCY</name>
<feature type="transmembrane region" description="Helical" evidence="2">
    <location>
        <begin position="16"/>
        <end position="37"/>
    </location>
</feature>
<keyword evidence="2" id="KW-0812">Transmembrane</keyword>
<feature type="transmembrane region" description="Helical" evidence="2">
    <location>
        <begin position="117"/>
        <end position="136"/>
    </location>
</feature>
<comment type="caution">
    <text evidence="3">The sequence shown here is derived from an EMBL/GenBank/DDBJ whole genome shotgun (WGS) entry which is preliminary data.</text>
</comment>